<organism evidence="5 6">
    <name type="scientific">Solanum commersonii</name>
    <name type="common">Commerson's wild potato</name>
    <name type="synonym">Commerson's nightshade</name>
    <dbReference type="NCBI Taxonomy" id="4109"/>
    <lineage>
        <taxon>Eukaryota</taxon>
        <taxon>Viridiplantae</taxon>
        <taxon>Streptophyta</taxon>
        <taxon>Embryophyta</taxon>
        <taxon>Tracheophyta</taxon>
        <taxon>Spermatophyta</taxon>
        <taxon>Magnoliopsida</taxon>
        <taxon>eudicotyledons</taxon>
        <taxon>Gunneridae</taxon>
        <taxon>Pentapetalae</taxon>
        <taxon>asterids</taxon>
        <taxon>lamiids</taxon>
        <taxon>Solanales</taxon>
        <taxon>Solanaceae</taxon>
        <taxon>Solanoideae</taxon>
        <taxon>Solaneae</taxon>
        <taxon>Solanum</taxon>
    </lineage>
</organism>
<evidence type="ECO:0000259" key="4">
    <source>
        <dbReference type="Pfam" id="PF04755"/>
    </source>
</evidence>
<proteinExistence type="predicted"/>
<feature type="domain" description="Plastid lipid-associated protein/fibrillin conserved" evidence="4">
    <location>
        <begin position="24"/>
        <end position="94"/>
    </location>
</feature>
<dbReference type="OrthoDB" id="189024at2759"/>
<reference evidence="5 6" key="1">
    <citation type="submission" date="2020-09" db="EMBL/GenBank/DDBJ databases">
        <title>De no assembly of potato wild relative species, Solanum commersonii.</title>
        <authorList>
            <person name="Cho K."/>
        </authorList>
    </citation>
    <scope>NUCLEOTIDE SEQUENCE [LARGE SCALE GENOMIC DNA]</scope>
    <source>
        <strain evidence="5">LZ3.2</strain>
        <tissue evidence="5">Leaf</tissue>
    </source>
</reference>
<evidence type="ECO:0000256" key="1">
    <source>
        <dbReference type="ARBA" id="ARBA00004474"/>
    </source>
</evidence>
<comment type="caution">
    <text evidence="5">The sequence shown here is derived from an EMBL/GenBank/DDBJ whole genome shotgun (WGS) entry which is preliminary data.</text>
</comment>
<keyword evidence="3" id="KW-0809">Transit peptide</keyword>
<comment type="subcellular location">
    <subcellularLocation>
        <location evidence="1">Plastid</location>
    </subcellularLocation>
</comment>
<dbReference type="AlphaFoldDB" id="A0A9J6AMJ5"/>
<dbReference type="PANTHER" id="PTHR31906">
    <property type="entry name" value="PLASTID-LIPID-ASSOCIATED PROTEIN 4, CHLOROPLASTIC-RELATED"/>
    <property type="match status" value="1"/>
</dbReference>
<name>A0A9J6AMJ5_SOLCO</name>
<dbReference type="InterPro" id="IPR039633">
    <property type="entry name" value="PAP"/>
</dbReference>
<keyword evidence="2" id="KW-0934">Plastid</keyword>
<protein>
    <recommendedName>
        <fullName evidence="4">Plastid lipid-associated protein/fibrillin conserved domain-containing protein</fullName>
    </recommendedName>
</protein>
<evidence type="ECO:0000313" key="6">
    <source>
        <dbReference type="Proteomes" id="UP000824120"/>
    </source>
</evidence>
<accession>A0A9J6AMJ5</accession>
<dbReference type="InterPro" id="IPR006843">
    <property type="entry name" value="PAP/fibrillin_dom"/>
</dbReference>
<keyword evidence="6" id="KW-1185">Reference proteome</keyword>
<evidence type="ECO:0000256" key="3">
    <source>
        <dbReference type="ARBA" id="ARBA00022946"/>
    </source>
</evidence>
<gene>
    <name evidence="5" type="ORF">H5410_010798</name>
</gene>
<evidence type="ECO:0000256" key="2">
    <source>
        <dbReference type="ARBA" id="ARBA00022640"/>
    </source>
</evidence>
<sequence length="105" mass="12052">MFKKGSSTVSYYKRKMFPFDFCNKVEVSFQTYLQATANLVPLNARRVAVKFDSFTIASLISIKNRGSGRGELEITYLDEELRISRGNQGNLFILRMVDPSYRVPL</sequence>
<dbReference type="GO" id="GO:0009536">
    <property type="term" value="C:plastid"/>
    <property type="evidence" value="ECO:0007669"/>
    <property type="project" value="UniProtKB-SubCell"/>
</dbReference>
<evidence type="ECO:0000313" key="5">
    <source>
        <dbReference type="EMBL" id="KAG5625580.1"/>
    </source>
</evidence>
<dbReference type="Proteomes" id="UP000824120">
    <property type="component" value="Chromosome 2"/>
</dbReference>
<dbReference type="EMBL" id="JACXVP010000002">
    <property type="protein sequence ID" value="KAG5625580.1"/>
    <property type="molecule type" value="Genomic_DNA"/>
</dbReference>
<dbReference type="Pfam" id="PF04755">
    <property type="entry name" value="PAP_fibrillin"/>
    <property type="match status" value="1"/>
</dbReference>